<evidence type="ECO:0000256" key="1">
    <source>
        <dbReference type="SAM" id="Phobius"/>
    </source>
</evidence>
<dbReference type="OrthoDB" id="291892at2"/>
<organism evidence="3 4">
    <name type="scientific">Fictibacillus aquaticus</name>
    <dbReference type="NCBI Taxonomy" id="2021314"/>
    <lineage>
        <taxon>Bacteria</taxon>
        <taxon>Bacillati</taxon>
        <taxon>Bacillota</taxon>
        <taxon>Bacilli</taxon>
        <taxon>Bacillales</taxon>
        <taxon>Fictibacillaceae</taxon>
        <taxon>Fictibacillus</taxon>
    </lineage>
</organism>
<dbReference type="AlphaFoldDB" id="A0A235F920"/>
<accession>A0A235F920</accession>
<keyword evidence="4" id="KW-1185">Reference proteome</keyword>
<evidence type="ECO:0000313" key="3">
    <source>
        <dbReference type="EMBL" id="OYD57584.1"/>
    </source>
</evidence>
<keyword evidence="1" id="KW-1133">Transmembrane helix</keyword>
<comment type="caution">
    <text evidence="3">The sequence shown here is derived from an EMBL/GenBank/DDBJ whole genome shotgun (WGS) entry which is preliminary data.</text>
</comment>
<keyword evidence="1" id="KW-0472">Membrane</keyword>
<dbReference type="RefSeq" id="WP_094252935.1">
    <property type="nucleotide sequence ID" value="NZ_JBHLXL010000001.1"/>
</dbReference>
<name>A0A235F920_9BACL</name>
<dbReference type="Proteomes" id="UP000215059">
    <property type="component" value="Unassembled WGS sequence"/>
</dbReference>
<protein>
    <recommendedName>
        <fullName evidence="2">VanZ-like domain-containing protein</fullName>
    </recommendedName>
</protein>
<evidence type="ECO:0000313" key="4">
    <source>
        <dbReference type="Proteomes" id="UP000215059"/>
    </source>
</evidence>
<feature type="transmembrane region" description="Helical" evidence="1">
    <location>
        <begin position="84"/>
        <end position="109"/>
    </location>
</feature>
<evidence type="ECO:0000259" key="2">
    <source>
        <dbReference type="Pfam" id="PF04892"/>
    </source>
</evidence>
<dbReference type="Pfam" id="PF04892">
    <property type="entry name" value="VanZ"/>
    <property type="match status" value="1"/>
</dbReference>
<dbReference type="PIRSF" id="PIRSF019083">
    <property type="entry name" value="UCP019083_VanZ"/>
    <property type="match status" value="1"/>
</dbReference>
<dbReference type="NCBIfam" id="NF037970">
    <property type="entry name" value="vanZ_1"/>
    <property type="match status" value="1"/>
</dbReference>
<dbReference type="EMBL" id="NOII01000003">
    <property type="protein sequence ID" value="OYD57584.1"/>
    <property type="molecule type" value="Genomic_DNA"/>
</dbReference>
<reference evidence="3 4" key="1">
    <citation type="submission" date="2017-07" db="EMBL/GenBank/DDBJ databases">
        <title>Fictibacillus sp. nov. GDSW-R2A3 Genome sequencing and assembly.</title>
        <authorList>
            <person name="Mayilraj S."/>
        </authorList>
    </citation>
    <scope>NUCLEOTIDE SEQUENCE [LARGE SCALE GENOMIC DNA]</scope>
    <source>
        <strain evidence="3 4">GDSW-R2A3</strain>
    </source>
</reference>
<feature type="transmembrane region" description="Helical" evidence="1">
    <location>
        <begin position="129"/>
        <end position="147"/>
    </location>
</feature>
<dbReference type="InterPro" id="IPR016747">
    <property type="entry name" value="Phosphotransbutyrylase"/>
</dbReference>
<feature type="domain" description="VanZ-like" evidence="2">
    <location>
        <begin position="8"/>
        <end position="146"/>
    </location>
</feature>
<feature type="transmembrane region" description="Helical" evidence="1">
    <location>
        <begin position="6"/>
        <end position="23"/>
    </location>
</feature>
<dbReference type="PANTHER" id="PTHR28008">
    <property type="entry name" value="DOMAIN PROTEIN, PUTATIVE (AFU_ORTHOLOGUE AFUA_3G10980)-RELATED"/>
    <property type="match status" value="1"/>
</dbReference>
<keyword evidence="1" id="KW-0812">Transmembrane</keyword>
<gene>
    <name evidence="3" type="ORF">CGZ90_13025</name>
</gene>
<dbReference type="InterPro" id="IPR006976">
    <property type="entry name" value="VanZ-like"/>
</dbReference>
<proteinExistence type="predicted"/>
<dbReference type="PANTHER" id="PTHR28008:SF1">
    <property type="entry name" value="DOMAIN PROTEIN, PUTATIVE (AFU_ORTHOLOGUE AFUA_3G10980)-RELATED"/>
    <property type="match status" value="1"/>
</dbReference>
<sequence length="155" mass="17889">MAKKVINWLLVLLWMGVIFFASSQPYEKQNMKPLWQEHLPVEEIEKHADFVSFPYAGEEVSMKEDGAANVIEFFVRKAAHVGTYFILAVLLYRAIGRASLAWIFTVLYAMSDEFHQSITPNRTPHWEDVVLDAFGALLGVLVCVLLARRKKKRRY</sequence>